<gene>
    <name evidence="4" type="ORF">KDM90_10180</name>
</gene>
<proteinExistence type="predicted"/>
<evidence type="ECO:0000313" key="4">
    <source>
        <dbReference type="EMBL" id="MBR7800359.1"/>
    </source>
</evidence>
<protein>
    <submittedName>
        <fullName evidence="4">Pre-peptidase C-terminal domain-containing protein</fullName>
    </submittedName>
</protein>
<comment type="caution">
    <text evidence="4">The sequence shown here is derived from an EMBL/GenBank/DDBJ whole genome shotgun (WGS) entry which is preliminary data.</text>
</comment>
<keyword evidence="5" id="KW-1185">Reference proteome</keyword>
<sequence length="639" mass="67684">MHFKSHSQSQSGRAAISALIVVLLVGAGVYFIENINQSLTSVIDSANRLSAMVSGNRDLDKKTVATASKDTNKPVNAGEKAGMERGIVSSRHAPEFLAQISAPSDFVPSNAEGKTESAPFSRINLPEMASGQRAVDLLGDQLQVVAQWYGFSPEALRALMLQDLSIHIDRQGRLLHIDDGVNEKTLSGSVFRASEGSTFAPTASLTGDSVSNAIYALDQTFKLHSKSNSTRILYLNFKGLGAKPPFDLDKNTGTFSNAEMTMIQKIWARVKEDYSPFDVDVTTELPANLTGKIGASILITNQVSDAGGYAYLNSFGTINLSNPPAFCFQNNLGNAEKPIAECISHELGHTLGLNHQGTASVTYYGGQGDGETGWAPIMGVSYYKNLTQWAKGEYNGANNTTDAYGLMGVRGLGYRTDDVADNTAGAAAMTSTIANGLNNLSTTGIIERVGDGDMFKFSAGAGNVSFNLAGSLYSGNLDANLQLLDSTAKVLSTSNNAATLGTTLTYTLPAAGTYYLRVSGAGKGDPKTTGYSTYGSLGQYIITGTAPQYVTTPPVLNVTTSALTGRAQLRVNFDASKSTAMSGAQVTKYEWVFGDGTANATTAVVAHIYSKVGTYNTTIKITDSNNQTKQTSYKVTVTN</sequence>
<feature type="transmembrane region" description="Helical" evidence="2">
    <location>
        <begin position="12"/>
        <end position="32"/>
    </location>
</feature>
<dbReference type="InterPro" id="IPR000601">
    <property type="entry name" value="PKD_dom"/>
</dbReference>
<dbReference type="AlphaFoldDB" id="A0A941ICM6"/>
<dbReference type="RefSeq" id="WP_212675502.1">
    <property type="nucleotide sequence ID" value="NZ_JAGSPJ010000004.1"/>
</dbReference>
<name>A0A941ICM6_9BURK</name>
<dbReference type="InterPro" id="IPR035986">
    <property type="entry name" value="PKD_dom_sf"/>
</dbReference>
<evidence type="ECO:0000256" key="1">
    <source>
        <dbReference type="ARBA" id="ARBA00001913"/>
    </source>
</evidence>
<dbReference type="SMART" id="SM00089">
    <property type="entry name" value="PKD"/>
    <property type="match status" value="1"/>
</dbReference>
<dbReference type="InterPro" id="IPR022409">
    <property type="entry name" value="PKD/Chitinase_dom"/>
</dbReference>
<dbReference type="GO" id="GO:0008237">
    <property type="term" value="F:metallopeptidase activity"/>
    <property type="evidence" value="ECO:0007669"/>
    <property type="project" value="InterPro"/>
</dbReference>
<feature type="domain" description="PKD" evidence="3">
    <location>
        <begin position="554"/>
        <end position="639"/>
    </location>
</feature>
<dbReference type="Pfam" id="PF04151">
    <property type="entry name" value="PPC"/>
    <property type="match status" value="1"/>
</dbReference>
<dbReference type="PROSITE" id="PS50093">
    <property type="entry name" value="PKD"/>
    <property type="match status" value="1"/>
</dbReference>
<comment type="cofactor">
    <cofactor evidence="1">
        <name>Ca(2+)</name>
        <dbReference type="ChEBI" id="CHEBI:29108"/>
    </cofactor>
</comment>
<accession>A0A941ICM6</accession>
<keyword evidence="2" id="KW-0472">Membrane</keyword>
<evidence type="ECO:0000259" key="3">
    <source>
        <dbReference type="PROSITE" id="PS50093"/>
    </source>
</evidence>
<dbReference type="Pfam" id="PF18911">
    <property type="entry name" value="PKD_4"/>
    <property type="match status" value="1"/>
</dbReference>
<dbReference type="SUPFAM" id="SSF49299">
    <property type="entry name" value="PKD domain"/>
    <property type="match status" value="1"/>
</dbReference>
<dbReference type="InterPro" id="IPR007280">
    <property type="entry name" value="Peptidase_C_arc/bac"/>
</dbReference>
<keyword evidence="2" id="KW-0812">Transmembrane</keyword>
<dbReference type="InterPro" id="IPR024079">
    <property type="entry name" value="MetalloPept_cat_dom_sf"/>
</dbReference>
<dbReference type="Gene3D" id="2.60.120.380">
    <property type="match status" value="1"/>
</dbReference>
<dbReference type="Gene3D" id="3.40.390.10">
    <property type="entry name" value="Collagenase (Catalytic Domain)"/>
    <property type="match status" value="1"/>
</dbReference>
<reference evidence="4" key="1">
    <citation type="submission" date="2021-04" db="EMBL/GenBank/DDBJ databases">
        <title>novel species isolated from subtropical streams in China.</title>
        <authorList>
            <person name="Lu H."/>
        </authorList>
    </citation>
    <scope>NUCLEOTIDE SEQUENCE</scope>
    <source>
        <strain evidence="4">FT137W</strain>
    </source>
</reference>
<organism evidence="4 5">
    <name type="scientific">Undibacterium fentianense</name>
    <dbReference type="NCBI Taxonomy" id="2828728"/>
    <lineage>
        <taxon>Bacteria</taxon>
        <taxon>Pseudomonadati</taxon>
        <taxon>Pseudomonadota</taxon>
        <taxon>Betaproteobacteria</taxon>
        <taxon>Burkholderiales</taxon>
        <taxon>Oxalobacteraceae</taxon>
        <taxon>Undibacterium</taxon>
    </lineage>
</organism>
<dbReference type="InterPro" id="IPR013783">
    <property type="entry name" value="Ig-like_fold"/>
</dbReference>
<keyword evidence="2" id="KW-1133">Transmembrane helix</keyword>
<dbReference type="CDD" id="cd00146">
    <property type="entry name" value="PKD"/>
    <property type="match status" value="1"/>
</dbReference>
<dbReference type="EMBL" id="JAGSPJ010000004">
    <property type="protein sequence ID" value="MBR7800359.1"/>
    <property type="molecule type" value="Genomic_DNA"/>
</dbReference>
<evidence type="ECO:0000256" key="2">
    <source>
        <dbReference type="SAM" id="Phobius"/>
    </source>
</evidence>
<dbReference type="Gene3D" id="2.60.40.10">
    <property type="entry name" value="Immunoglobulins"/>
    <property type="match status" value="1"/>
</dbReference>
<evidence type="ECO:0000313" key="5">
    <source>
        <dbReference type="Proteomes" id="UP000678545"/>
    </source>
</evidence>
<dbReference type="SUPFAM" id="SSF55486">
    <property type="entry name" value="Metalloproteases ('zincins'), catalytic domain"/>
    <property type="match status" value="1"/>
</dbReference>
<dbReference type="Proteomes" id="UP000678545">
    <property type="component" value="Unassembled WGS sequence"/>
</dbReference>